<feature type="domain" description="Band 7" evidence="8">
    <location>
        <begin position="21"/>
        <end position="179"/>
    </location>
</feature>
<feature type="compositionally biased region" description="Pro residues" evidence="7">
    <location>
        <begin position="312"/>
        <end position="323"/>
    </location>
</feature>
<protein>
    <recommendedName>
        <fullName evidence="3">Protein QmcA</fullName>
    </recommendedName>
</protein>
<dbReference type="PRINTS" id="PR00721">
    <property type="entry name" value="STOMATIN"/>
</dbReference>
<dbReference type="InterPro" id="IPR018080">
    <property type="entry name" value="Band_7/stomatin-like_CS"/>
</dbReference>
<accession>A0ABU1XSB7</accession>
<proteinExistence type="inferred from homology"/>
<sequence length="323" mass="35298">MGTGLFLAVVLAFAGVIVLFKTVRMVPQGFEWTVERFGKYTHSMTPGLHFLVPIVYGVGRKINMMEQVLDVPSQDVITRDNAVVRVDGVVFFQVLDAAKAAYEVSNLEIATIALVQTNIRTVIGSMDLDESLSNRETINAQLLNVVDQATNPWGIKVTRIEIRDIQPPRDLIDSMARQMKAERERRAVILEAEGHRSSAILRAEGEKQAAILEAEGEKEAAFREAEARERLAEAEAKATEMVSNAIAQGDVQAINYFVAQKYVEAFKELATAPNQKFVLMPMETSGLIGSIAGIGELAKEALSNQKAAPARVVPPPPPSRAGL</sequence>
<keyword evidence="4" id="KW-0812">Transmembrane</keyword>
<evidence type="ECO:0000256" key="6">
    <source>
        <dbReference type="ARBA" id="ARBA00023136"/>
    </source>
</evidence>
<keyword evidence="10" id="KW-1185">Reference proteome</keyword>
<evidence type="ECO:0000256" key="1">
    <source>
        <dbReference type="ARBA" id="ARBA00004167"/>
    </source>
</evidence>
<dbReference type="CDD" id="cd08829">
    <property type="entry name" value="SPFH_paraslipin"/>
    <property type="match status" value="1"/>
</dbReference>
<keyword evidence="9" id="KW-0378">Hydrolase</keyword>
<dbReference type="InterPro" id="IPR001972">
    <property type="entry name" value="Stomatin_HflK_fam"/>
</dbReference>
<name>A0ABU1XSB7_9GAMM</name>
<dbReference type="EMBL" id="JAVDWO010000001">
    <property type="protein sequence ID" value="MDR7191633.1"/>
    <property type="molecule type" value="Genomic_DNA"/>
</dbReference>
<gene>
    <name evidence="9" type="ORF">J2W68_000335</name>
</gene>
<dbReference type="RefSeq" id="WP_310151444.1">
    <property type="nucleotide sequence ID" value="NZ_JAVDWO010000001.1"/>
</dbReference>
<comment type="caution">
    <text evidence="9">The sequence shown here is derived from an EMBL/GenBank/DDBJ whole genome shotgun (WGS) entry which is preliminary data.</text>
</comment>
<organism evidence="9 10">
    <name type="scientific">Luteimonas terrae</name>
    <dbReference type="NCBI Taxonomy" id="1530191"/>
    <lineage>
        <taxon>Bacteria</taxon>
        <taxon>Pseudomonadati</taxon>
        <taxon>Pseudomonadota</taxon>
        <taxon>Gammaproteobacteria</taxon>
        <taxon>Lysobacterales</taxon>
        <taxon>Lysobacteraceae</taxon>
        <taxon>Luteimonas</taxon>
    </lineage>
</organism>
<feature type="region of interest" description="Disordered" evidence="7">
    <location>
        <begin position="304"/>
        <end position="323"/>
    </location>
</feature>
<evidence type="ECO:0000313" key="9">
    <source>
        <dbReference type="EMBL" id="MDR7191633.1"/>
    </source>
</evidence>
<comment type="similarity">
    <text evidence="2">Belongs to the band 7/mec-2 family.</text>
</comment>
<dbReference type="PROSITE" id="PS01270">
    <property type="entry name" value="BAND_7"/>
    <property type="match status" value="1"/>
</dbReference>
<dbReference type="PANTHER" id="PTHR43327">
    <property type="entry name" value="STOMATIN-LIKE PROTEIN 2, MITOCHONDRIAL"/>
    <property type="match status" value="1"/>
</dbReference>
<evidence type="ECO:0000256" key="3">
    <source>
        <dbReference type="ARBA" id="ARBA00017055"/>
    </source>
</evidence>
<dbReference type="Proteomes" id="UP001256588">
    <property type="component" value="Unassembled WGS sequence"/>
</dbReference>
<comment type="subcellular location">
    <subcellularLocation>
        <location evidence="1">Membrane</location>
        <topology evidence="1">Single-pass membrane protein</topology>
    </subcellularLocation>
</comment>
<dbReference type="GO" id="GO:0008233">
    <property type="term" value="F:peptidase activity"/>
    <property type="evidence" value="ECO:0007669"/>
    <property type="project" value="UniProtKB-KW"/>
</dbReference>
<keyword evidence="5" id="KW-1133">Transmembrane helix</keyword>
<evidence type="ECO:0000256" key="5">
    <source>
        <dbReference type="ARBA" id="ARBA00022989"/>
    </source>
</evidence>
<evidence type="ECO:0000256" key="2">
    <source>
        <dbReference type="ARBA" id="ARBA00008164"/>
    </source>
</evidence>
<dbReference type="SMART" id="SM00244">
    <property type="entry name" value="PHB"/>
    <property type="match status" value="1"/>
</dbReference>
<dbReference type="InterPro" id="IPR001107">
    <property type="entry name" value="Band_7"/>
</dbReference>
<keyword evidence="9" id="KW-0645">Protease</keyword>
<dbReference type="Gene3D" id="3.30.479.30">
    <property type="entry name" value="Band 7 domain"/>
    <property type="match status" value="1"/>
</dbReference>
<evidence type="ECO:0000256" key="4">
    <source>
        <dbReference type="ARBA" id="ARBA00022692"/>
    </source>
</evidence>
<dbReference type="PANTHER" id="PTHR43327:SF10">
    <property type="entry name" value="STOMATIN-LIKE PROTEIN 2, MITOCHONDRIAL"/>
    <property type="match status" value="1"/>
</dbReference>
<evidence type="ECO:0000256" key="7">
    <source>
        <dbReference type="SAM" id="MobiDB-lite"/>
    </source>
</evidence>
<dbReference type="InterPro" id="IPR050710">
    <property type="entry name" value="Band7/mec-2_domain"/>
</dbReference>
<keyword evidence="6" id="KW-0472">Membrane</keyword>
<dbReference type="InterPro" id="IPR036013">
    <property type="entry name" value="Band_7/SPFH_dom_sf"/>
</dbReference>
<dbReference type="GO" id="GO:0006508">
    <property type="term" value="P:proteolysis"/>
    <property type="evidence" value="ECO:0007669"/>
    <property type="project" value="UniProtKB-KW"/>
</dbReference>
<evidence type="ECO:0000259" key="8">
    <source>
        <dbReference type="SMART" id="SM00244"/>
    </source>
</evidence>
<dbReference type="Pfam" id="PF01145">
    <property type="entry name" value="Band_7"/>
    <property type="match status" value="1"/>
</dbReference>
<dbReference type="SUPFAM" id="SSF117892">
    <property type="entry name" value="Band 7/SPFH domain"/>
    <property type="match status" value="1"/>
</dbReference>
<evidence type="ECO:0000313" key="10">
    <source>
        <dbReference type="Proteomes" id="UP001256588"/>
    </source>
</evidence>
<reference evidence="9 10" key="1">
    <citation type="submission" date="2023-07" db="EMBL/GenBank/DDBJ databases">
        <title>Sorghum-associated microbial communities from plants grown in Nebraska, USA.</title>
        <authorList>
            <person name="Schachtman D."/>
        </authorList>
    </citation>
    <scope>NUCLEOTIDE SEQUENCE [LARGE SCALE GENOMIC DNA]</scope>
    <source>
        <strain evidence="9 10">4099</strain>
    </source>
</reference>